<evidence type="ECO:0000313" key="2">
    <source>
        <dbReference type="Proteomes" id="UP001500603"/>
    </source>
</evidence>
<dbReference type="RefSeq" id="WP_345492972.1">
    <property type="nucleotide sequence ID" value="NZ_BAABJM010000001.1"/>
</dbReference>
<dbReference type="InterPro" id="IPR029058">
    <property type="entry name" value="AB_hydrolase_fold"/>
</dbReference>
<proteinExistence type="predicted"/>
<comment type="caution">
    <text evidence="1">The sequence shown here is derived from an EMBL/GenBank/DDBJ whole genome shotgun (WGS) entry which is preliminary data.</text>
</comment>
<name>A0ABP9JQT7_9NOCA</name>
<keyword evidence="2" id="KW-1185">Reference proteome</keyword>
<evidence type="ECO:0000313" key="1">
    <source>
        <dbReference type="EMBL" id="GAA5041854.1"/>
    </source>
</evidence>
<dbReference type="EMBL" id="BAABJM010000001">
    <property type="protein sequence ID" value="GAA5041854.1"/>
    <property type="molecule type" value="Genomic_DNA"/>
</dbReference>
<organism evidence="1 2">
    <name type="scientific">Nocardia callitridis</name>
    <dbReference type="NCBI Taxonomy" id="648753"/>
    <lineage>
        <taxon>Bacteria</taxon>
        <taxon>Bacillati</taxon>
        <taxon>Actinomycetota</taxon>
        <taxon>Actinomycetes</taxon>
        <taxon>Mycobacteriales</taxon>
        <taxon>Nocardiaceae</taxon>
        <taxon>Nocardia</taxon>
    </lineage>
</organism>
<sequence>MYWFTNTAATSSWPMYNRLGEHGFAWPKGQKLVPTGIYGGGSSLMRRLAERGNDIVHWPEGNTGNHFVAMERPDLHVADIRTFFAGLD</sequence>
<gene>
    <name evidence="1" type="ORF">GCM10023318_01350</name>
</gene>
<dbReference type="Proteomes" id="UP001500603">
    <property type="component" value="Unassembled WGS sequence"/>
</dbReference>
<reference evidence="2" key="1">
    <citation type="journal article" date="2019" name="Int. J. Syst. Evol. Microbiol.">
        <title>The Global Catalogue of Microorganisms (GCM) 10K type strain sequencing project: providing services to taxonomists for standard genome sequencing and annotation.</title>
        <authorList>
            <consortium name="The Broad Institute Genomics Platform"/>
            <consortium name="The Broad Institute Genome Sequencing Center for Infectious Disease"/>
            <person name="Wu L."/>
            <person name="Ma J."/>
        </authorList>
    </citation>
    <scope>NUCLEOTIDE SEQUENCE [LARGE SCALE GENOMIC DNA]</scope>
    <source>
        <strain evidence="2">JCM 18298</strain>
    </source>
</reference>
<dbReference type="Gene3D" id="3.40.50.1820">
    <property type="entry name" value="alpha/beta hydrolase"/>
    <property type="match status" value="1"/>
</dbReference>
<accession>A0ABP9JQT7</accession>
<protein>
    <recommendedName>
        <fullName evidence="3">Alpha/beta hydrolase</fullName>
    </recommendedName>
</protein>
<dbReference type="SUPFAM" id="SSF53474">
    <property type="entry name" value="alpha/beta-Hydrolases"/>
    <property type="match status" value="1"/>
</dbReference>
<evidence type="ECO:0008006" key="3">
    <source>
        <dbReference type="Google" id="ProtNLM"/>
    </source>
</evidence>